<sequence>MRGSDAWAHAKQWQEQDGRLAGDNVPPVWLGEQQLAELDNLQIVPDGRYRVRLYQAGLLRPGLVNTIGQKLAAAGVRDADYYSEGMHSQKRENWREYLERERAELAEKKKVVELPVKKKERGKRR</sequence>
<reference evidence="2 3" key="1">
    <citation type="submission" date="2018-06" db="EMBL/GenBank/DDBJ databases">
        <authorList>
            <consortium name="Pathogen Informatics"/>
            <person name="Doyle S."/>
        </authorList>
    </citation>
    <scope>NUCLEOTIDE SEQUENCE [LARGE SCALE GENOMIC DNA]</scope>
    <source>
        <strain evidence="2 3">NCTC8622</strain>
    </source>
</reference>
<accession>A0A376UCM5</accession>
<proteinExistence type="predicted"/>
<dbReference type="Proteomes" id="UP000254079">
    <property type="component" value="Unassembled WGS sequence"/>
</dbReference>
<evidence type="ECO:0000256" key="1">
    <source>
        <dbReference type="SAM" id="MobiDB-lite"/>
    </source>
</evidence>
<evidence type="ECO:0000313" key="3">
    <source>
        <dbReference type="Proteomes" id="UP000254079"/>
    </source>
</evidence>
<feature type="region of interest" description="Disordered" evidence="1">
    <location>
        <begin position="1"/>
        <end position="21"/>
    </location>
</feature>
<protein>
    <submittedName>
        <fullName evidence="2">DNA primase</fullName>
    </submittedName>
</protein>
<dbReference type="EMBL" id="UGCP01000002">
    <property type="protein sequence ID" value="STI87149.1"/>
    <property type="molecule type" value="Genomic_DNA"/>
</dbReference>
<name>A0A376UCM5_ECOLX</name>
<organism evidence="2 3">
    <name type="scientific">Escherichia coli</name>
    <dbReference type="NCBI Taxonomy" id="562"/>
    <lineage>
        <taxon>Bacteria</taxon>
        <taxon>Pseudomonadati</taxon>
        <taxon>Pseudomonadota</taxon>
        <taxon>Gammaproteobacteria</taxon>
        <taxon>Enterobacterales</taxon>
        <taxon>Enterobacteriaceae</taxon>
        <taxon>Escherichia</taxon>
    </lineage>
</organism>
<evidence type="ECO:0000313" key="2">
    <source>
        <dbReference type="EMBL" id="STI87149.1"/>
    </source>
</evidence>
<gene>
    <name evidence="2" type="ORF">NCTC8622_06301</name>
</gene>
<dbReference type="AlphaFoldDB" id="A0A376UCM5"/>